<evidence type="ECO:0000256" key="3">
    <source>
        <dbReference type="ARBA" id="ARBA00022840"/>
    </source>
</evidence>
<proteinExistence type="inferred from homology"/>
<dbReference type="InterPro" id="IPR050304">
    <property type="entry name" value="MT-severing_AAA_ATPase"/>
</dbReference>
<dbReference type="InterPro" id="IPR003960">
    <property type="entry name" value="ATPase_AAA_CS"/>
</dbReference>
<reference evidence="7" key="1">
    <citation type="submission" date="2018-11" db="EMBL/GenBank/DDBJ databases">
        <title>Henneguya salminicola genome and transcriptome.</title>
        <authorList>
            <person name="Yahalomi D."/>
            <person name="Atkinson S.D."/>
            <person name="Neuhof M."/>
            <person name="Chang E.S."/>
            <person name="Philippe H."/>
            <person name="Cartwright P."/>
            <person name="Bartholomew J.L."/>
            <person name="Huchon D."/>
        </authorList>
    </citation>
    <scope>NUCLEOTIDE SEQUENCE</scope>
    <source>
        <strain evidence="7">Hz1</strain>
        <tissue evidence="7">Whole</tissue>
    </source>
</reference>
<dbReference type="FunFam" id="1.10.8.60:FF:000022">
    <property type="entry name" value="Fidgetin like 1"/>
    <property type="match status" value="1"/>
</dbReference>
<dbReference type="GO" id="GO:0016887">
    <property type="term" value="F:ATP hydrolysis activity"/>
    <property type="evidence" value="ECO:0007669"/>
    <property type="project" value="InterPro"/>
</dbReference>
<evidence type="ECO:0000259" key="6">
    <source>
        <dbReference type="SMART" id="SM00382"/>
    </source>
</evidence>
<dbReference type="Pfam" id="PF00004">
    <property type="entry name" value="AAA"/>
    <property type="match status" value="1"/>
</dbReference>
<dbReference type="PANTHER" id="PTHR23074">
    <property type="entry name" value="AAA DOMAIN-CONTAINING"/>
    <property type="match status" value="1"/>
</dbReference>
<accession>A0A6G3MEG8</accession>
<comment type="similarity">
    <text evidence="1 4">Belongs to the AAA ATPase family.</text>
</comment>
<dbReference type="InterPro" id="IPR003959">
    <property type="entry name" value="ATPase_AAA_core"/>
</dbReference>
<protein>
    <submittedName>
        <fullName evidence="7">Fidgetin-like protein 1 (Trinotate prediction)</fullName>
    </submittedName>
</protein>
<keyword evidence="3 4" id="KW-0067">ATP-binding</keyword>
<dbReference type="FunFam" id="3.40.50.300:FF:000093">
    <property type="entry name" value="Fidgetin-like 1"/>
    <property type="match status" value="1"/>
</dbReference>
<evidence type="ECO:0000256" key="2">
    <source>
        <dbReference type="ARBA" id="ARBA00022741"/>
    </source>
</evidence>
<feature type="region of interest" description="Disordered" evidence="5">
    <location>
        <begin position="144"/>
        <end position="165"/>
    </location>
</feature>
<dbReference type="Pfam" id="PF09336">
    <property type="entry name" value="Vps4_C"/>
    <property type="match status" value="1"/>
</dbReference>
<dbReference type="InterPro" id="IPR003593">
    <property type="entry name" value="AAA+_ATPase"/>
</dbReference>
<dbReference type="PANTHER" id="PTHR23074:SF17">
    <property type="entry name" value="FIDGETIN-LIKE PROTEIN 1"/>
    <property type="match status" value="1"/>
</dbReference>
<evidence type="ECO:0000256" key="5">
    <source>
        <dbReference type="SAM" id="MobiDB-lite"/>
    </source>
</evidence>
<organism evidence="7">
    <name type="scientific">Henneguya salminicola</name>
    <name type="common">Myxosporean</name>
    <dbReference type="NCBI Taxonomy" id="69463"/>
    <lineage>
        <taxon>Eukaryota</taxon>
        <taxon>Metazoa</taxon>
        <taxon>Cnidaria</taxon>
        <taxon>Myxozoa</taxon>
        <taxon>Myxosporea</taxon>
        <taxon>Bivalvulida</taxon>
        <taxon>Platysporina</taxon>
        <taxon>Myxobolidae</taxon>
        <taxon>Henneguya</taxon>
    </lineage>
</organism>
<name>A0A6G3MEG8_HENSL</name>
<feature type="domain" description="AAA+ ATPase" evidence="6">
    <location>
        <begin position="249"/>
        <end position="385"/>
    </location>
</feature>
<dbReference type="InterPro" id="IPR027417">
    <property type="entry name" value="P-loop_NTPase"/>
</dbReference>
<evidence type="ECO:0000256" key="1">
    <source>
        <dbReference type="ARBA" id="ARBA00006914"/>
    </source>
</evidence>
<dbReference type="Gene3D" id="3.40.50.300">
    <property type="entry name" value="P-loop containing nucleotide triphosphate hydrolases"/>
    <property type="match status" value="1"/>
</dbReference>
<dbReference type="Gene3D" id="1.10.8.60">
    <property type="match status" value="1"/>
</dbReference>
<dbReference type="InterPro" id="IPR041569">
    <property type="entry name" value="AAA_lid_3"/>
</dbReference>
<dbReference type="SUPFAM" id="SSF52540">
    <property type="entry name" value="P-loop containing nucleoside triphosphate hydrolases"/>
    <property type="match status" value="1"/>
</dbReference>
<dbReference type="AlphaFoldDB" id="A0A6G3MEG8"/>
<dbReference type="PROSITE" id="PS00674">
    <property type="entry name" value="AAA"/>
    <property type="match status" value="1"/>
</dbReference>
<dbReference type="SMART" id="SM00382">
    <property type="entry name" value="AAA"/>
    <property type="match status" value="1"/>
</dbReference>
<evidence type="ECO:0000313" key="7">
    <source>
        <dbReference type="EMBL" id="NDJ92445.1"/>
    </source>
</evidence>
<evidence type="ECO:0000256" key="4">
    <source>
        <dbReference type="RuleBase" id="RU003651"/>
    </source>
</evidence>
<dbReference type="EMBL" id="GHBP01000730">
    <property type="protein sequence ID" value="NDJ92445.1"/>
    <property type="molecule type" value="Transcribed_RNA"/>
</dbReference>
<dbReference type="GO" id="GO:0005524">
    <property type="term" value="F:ATP binding"/>
    <property type="evidence" value="ECO:0007669"/>
    <property type="project" value="UniProtKB-KW"/>
</dbReference>
<sequence length="491" mass="56080">MDEEKKQLDLWQKSNILLKKESLEEYERINIQRLKFIILDQTFSRDETLCSSYEEIYHETYSDYCCLFNKIKNNFMITQQKSDSFLVDFDPSNLTYLNDLCDKVATTNAPYTSIHPDEYEEKNNIVNNKFKDFKTANDKLIESKKRNQGIHNNGPSSNRKKTGDKRFISPLTTNEDYDDQYESTYSDDIPQIKGIDKKLIELILNDVVDKGTQITWNDIAGLDFAKKTIEEIIVWPMVRPDLFTGLLIPAKGLLLFGPPGTGKTLIGKCIANQCNAKFFSISASSLTSKWFGEGEKLVRALFEVAKFYQPSVVFMDEVDSLLSSRKDGEHESTRRIKTEFLVQLDGCGSSSNDRILIIGATNRPQELDDAARRRFVKRLYVPLPEETARTQLISNLLSKQSHSINQENIDTITQKTKGYSGADMMNLCKEAALGPIRDIKDIANANANDVRSIMVEDFYRALKNVKPSVGPDDIQQYIVWNQLYGSCDSRD</sequence>
<keyword evidence="2 4" id="KW-0547">Nucleotide-binding</keyword>
<dbReference type="Pfam" id="PF17862">
    <property type="entry name" value="AAA_lid_3"/>
    <property type="match status" value="1"/>
</dbReference>
<dbReference type="InterPro" id="IPR015415">
    <property type="entry name" value="Spast_Vps4_C"/>
</dbReference>